<keyword evidence="4" id="KW-1185">Reference proteome</keyword>
<dbReference type="SMART" id="SM00355">
    <property type="entry name" value="ZnF_C2H2"/>
    <property type="match status" value="2"/>
</dbReference>
<sequence length="914" mass="102632">MDISIDSKHSIPCSSSSFEEIPFAASDSISGWDELVDQYKRHVRHRKAPSTRDGLKSKQHSCNSTGRDLLCNAVKTTVDSRCADGNPITCPVCSYAVTWRFSPNDVPVETLMLKHIQSHEGELDNSLKIPCAVCFNYYYLSDIDKHCNQFHGQKGILQSVNARFHDKLRKIPIFLMVHPRNLSAFDVTTQSMKSYEINCTPSSLNGCPMENSACETLGSNVGEFEEHVPHFGGHTVPTDSGQPTMEDSSGLVANTFSLEPTATDLPSSISNSSELECCEECSDSNPSNVELHKLAVRKKFFWSGPPPPPLSTDQTEQLAKLSRSECPFCKAVRGGRGLRVPESSSDEIKEECMIAHIVKFHHSDPSAAWVLNAKRYHISVDDKLNPLKFLLKPTKDGSLRCSSCERAAFPKISNLRLHWATCIAVCGRYRDGLRKGRCVLVSPSAAAIKTKKSRSINEGKNEHLADEFPFLHVSKSFMNSIERGGVLNLQCVKCDRSFPTPNELVQHAKRYHPTEEHYSGSPRCPILSCKKKLRRWNNITDNVLQLLHVIKEHFLEEEALEWICHWPEKFEFVMEKESVFKFDVLKSLSQLFEYSKYLYHRKRGVCGDAKKIPEAVPSSLKNRKVKVSYVRLRGSDRSNSRKLDKRSYSLKTASITEPVFLNGHNVHGFDENELGSETSIASQFSSLSEVSLKNPRNYSRHCSHYLTIPLLYTLVPASDGLSQRLSDEVALDSPSTVYYNEISECEPMTVAESDSPAQPSELSLLQPVREPSAYSDGFNSTTALQHLKAILGCLNLEGLGQQSPRRNVIGLAETRRRQHFNAVYDTGEELFLGTCDSRVVGGVGVLVNTSLIINVDSFEQLRSRIGRLRLRRCGSIPALTIFIVYAQTSCYGEDKLDTLCADMEKFYREDHRFF</sequence>
<reference evidence="3 4" key="2">
    <citation type="submission" date="2018-11" db="EMBL/GenBank/DDBJ databases">
        <authorList>
            <consortium name="Pathogen Informatics"/>
        </authorList>
    </citation>
    <scope>NUCLEOTIDE SEQUENCE [LARGE SCALE GENOMIC DNA]</scope>
    <source>
        <strain evidence="3 4">Costa Rica</strain>
    </source>
</reference>
<dbReference type="Proteomes" id="UP000267027">
    <property type="component" value="Unassembled WGS sequence"/>
</dbReference>
<evidence type="ECO:0000259" key="2">
    <source>
        <dbReference type="PROSITE" id="PS50157"/>
    </source>
</evidence>
<dbReference type="InterPro" id="IPR013087">
    <property type="entry name" value="Znf_C2H2_type"/>
</dbReference>
<dbReference type="WBParaSite" id="ACOC_0001214501-mRNA-1">
    <property type="protein sequence ID" value="ACOC_0001214501-mRNA-1"/>
    <property type="gene ID" value="ACOC_0001214501"/>
</dbReference>
<keyword evidence="1" id="KW-0863">Zinc-finger</keyword>
<reference evidence="5" key="1">
    <citation type="submission" date="2016-04" db="UniProtKB">
        <authorList>
            <consortium name="WormBaseParasite"/>
        </authorList>
    </citation>
    <scope>IDENTIFICATION</scope>
</reference>
<accession>A0A158PM41</accession>
<evidence type="ECO:0000256" key="1">
    <source>
        <dbReference type="PROSITE-ProRule" id="PRU00042"/>
    </source>
</evidence>
<evidence type="ECO:0000313" key="5">
    <source>
        <dbReference type="WBParaSite" id="ACOC_0001214501-mRNA-1"/>
    </source>
</evidence>
<feature type="domain" description="C2H2-type" evidence="2">
    <location>
        <begin position="489"/>
        <end position="517"/>
    </location>
</feature>
<dbReference type="GO" id="GO:0008270">
    <property type="term" value="F:zinc ion binding"/>
    <property type="evidence" value="ECO:0007669"/>
    <property type="project" value="UniProtKB-KW"/>
</dbReference>
<evidence type="ECO:0000313" key="3">
    <source>
        <dbReference type="EMBL" id="VDM63731.1"/>
    </source>
</evidence>
<dbReference type="AlphaFoldDB" id="A0A158PM41"/>
<dbReference type="EMBL" id="UYYA01004912">
    <property type="protein sequence ID" value="VDM63731.1"/>
    <property type="molecule type" value="Genomic_DNA"/>
</dbReference>
<gene>
    <name evidence="3" type="ORF">ACOC_LOCUS12146</name>
</gene>
<name>A0A158PM41_ANGCS</name>
<dbReference type="PROSITE" id="PS00028">
    <property type="entry name" value="ZINC_FINGER_C2H2_1"/>
    <property type="match status" value="1"/>
</dbReference>
<dbReference type="OrthoDB" id="5822041at2759"/>
<keyword evidence="1" id="KW-0862">Zinc</keyword>
<organism evidence="5">
    <name type="scientific">Angiostrongylus costaricensis</name>
    <name type="common">Nematode worm</name>
    <dbReference type="NCBI Taxonomy" id="334426"/>
    <lineage>
        <taxon>Eukaryota</taxon>
        <taxon>Metazoa</taxon>
        <taxon>Ecdysozoa</taxon>
        <taxon>Nematoda</taxon>
        <taxon>Chromadorea</taxon>
        <taxon>Rhabditida</taxon>
        <taxon>Rhabditina</taxon>
        <taxon>Rhabditomorpha</taxon>
        <taxon>Strongyloidea</taxon>
        <taxon>Metastrongylidae</taxon>
        <taxon>Angiostrongylus</taxon>
    </lineage>
</organism>
<dbReference type="PROSITE" id="PS50157">
    <property type="entry name" value="ZINC_FINGER_C2H2_2"/>
    <property type="match status" value="1"/>
</dbReference>
<proteinExistence type="predicted"/>
<keyword evidence="1" id="KW-0479">Metal-binding</keyword>
<evidence type="ECO:0000313" key="4">
    <source>
        <dbReference type="Proteomes" id="UP000267027"/>
    </source>
</evidence>
<protein>
    <submittedName>
        <fullName evidence="5">C2H2-type domain-containing protein</fullName>
    </submittedName>
</protein>